<evidence type="ECO:0000256" key="1">
    <source>
        <dbReference type="ARBA" id="ARBA00006420"/>
    </source>
</evidence>
<evidence type="ECO:0000259" key="2">
    <source>
        <dbReference type="Pfam" id="PF01592"/>
    </source>
</evidence>
<comment type="similarity">
    <text evidence="1">Belongs to the NifU family.</text>
</comment>
<dbReference type="AlphaFoldDB" id="A0A0D5MJU3"/>
<dbReference type="InterPro" id="IPR002871">
    <property type="entry name" value="NIF_FeS_clus_asmbl_NifU_N"/>
</dbReference>
<dbReference type="FunFam" id="3.90.1010.10:FF:000002">
    <property type="entry name" value="Iron-sulfur cluster assembly scaffold protein NifU"/>
    <property type="match status" value="1"/>
</dbReference>
<dbReference type="Gene3D" id="3.90.1010.10">
    <property type="match status" value="1"/>
</dbReference>
<proteinExistence type="inferred from homology"/>
<evidence type="ECO:0000313" key="5">
    <source>
        <dbReference type="Proteomes" id="UP000267794"/>
    </source>
</evidence>
<dbReference type="Pfam" id="PF01592">
    <property type="entry name" value="NifU_N"/>
    <property type="match status" value="1"/>
</dbReference>
<dbReference type="PANTHER" id="PTHR10093">
    <property type="entry name" value="IRON-SULFUR CLUSTER ASSEMBLY ENZYME NIFU HOMOLOG"/>
    <property type="match status" value="1"/>
</dbReference>
<gene>
    <name evidence="4" type="primary">sufU</name>
    <name evidence="3" type="ORF">BC335_1741</name>
    <name evidence="4" type="ORF">LHEJCM1062_17650</name>
</gene>
<dbReference type="CDD" id="cd06664">
    <property type="entry name" value="IscU_like"/>
    <property type="match status" value="1"/>
</dbReference>
<feature type="domain" description="NIF system FeS cluster assembly NifU N-terminal" evidence="2">
    <location>
        <begin position="10"/>
        <end position="131"/>
    </location>
</feature>
<evidence type="ECO:0000313" key="3">
    <source>
        <dbReference type="EMBL" id="AYE62138.1"/>
    </source>
</evidence>
<dbReference type="Proteomes" id="UP000630086">
    <property type="component" value="Unassembled WGS sequence"/>
</dbReference>
<name>A0A0D5MJU3_LACHE</name>
<dbReference type="EMBL" id="BLYV01000388">
    <property type="protein sequence ID" value="GFP13893.1"/>
    <property type="molecule type" value="Genomic_DNA"/>
</dbReference>
<evidence type="ECO:0000313" key="4">
    <source>
        <dbReference type="EMBL" id="GFP13893.1"/>
    </source>
</evidence>
<reference evidence="4" key="2">
    <citation type="submission" date="2020-07" db="EMBL/GenBank/DDBJ databases">
        <title>Draft genome sequence of Lactobacillus helveticus strain JCM 1062.</title>
        <authorList>
            <person name="Endo A."/>
            <person name="Maeno S."/>
            <person name="Kido Y."/>
        </authorList>
    </citation>
    <scope>NUCLEOTIDE SEQUENCE</scope>
    <source>
        <strain evidence="4">JCM 1062</strain>
    </source>
</reference>
<dbReference type="NCBIfam" id="TIGR01994">
    <property type="entry name" value="SUF_scaf_2"/>
    <property type="match status" value="1"/>
</dbReference>
<dbReference type="SUPFAM" id="SSF82649">
    <property type="entry name" value="SufE/NifU"/>
    <property type="match status" value="1"/>
</dbReference>
<sequence>MSLDRLKSLYREVILENANNPQNHGSLADADYQTTVYNSSCGDKLNLFLNLNDQNEISAIKFNGEGCTISQASASLMTQVVKGKNKDEAIEIAKIFSKMAMGKDCSKDEIAKLGDAQIMTNIMMFPARIKCATLAWWALERILLGKDEDEEND</sequence>
<dbReference type="Proteomes" id="UP000267794">
    <property type="component" value="Chromosome"/>
</dbReference>
<reference evidence="3 5" key="1">
    <citation type="submission" date="2016-10" db="EMBL/GenBank/DDBJ databases">
        <title>Complete genomic sequencing of Lactobacillus helveticus LH99 and comparative genome analysis.</title>
        <authorList>
            <person name="Li N."/>
            <person name="You C."/>
            <person name="Liu Z."/>
        </authorList>
    </citation>
    <scope>NUCLEOTIDE SEQUENCE [LARGE SCALE GENOMIC DNA]</scope>
    <source>
        <strain evidence="3 5">LH99</strain>
    </source>
</reference>
<dbReference type="GO" id="GO:0005506">
    <property type="term" value="F:iron ion binding"/>
    <property type="evidence" value="ECO:0007669"/>
    <property type="project" value="InterPro"/>
</dbReference>
<organism evidence="3 5">
    <name type="scientific">Lactobacillus helveticus</name>
    <name type="common">Lactobacillus suntoryeus</name>
    <dbReference type="NCBI Taxonomy" id="1587"/>
    <lineage>
        <taxon>Bacteria</taxon>
        <taxon>Bacillati</taxon>
        <taxon>Bacillota</taxon>
        <taxon>Bacilli</taxon>
        <taxon>Lactobacillales</taxon>
        <taxon>Lactobacillaceae</taxon>
        <taxon>Lactobacillus</taxon>
    </lineage>
</organism>
<protein>
    <submittedName>
        <fullName evidence="3 4">Iron-sulfur cluster assembly scaffold protein</fullName>
    </submittedName>
</protein>
<dbReference type="KEGG" id="lhd:HUO_09030"/>
<dbReference type="GO" id="GO:0016226">
    <property type="term" value="P:iron-sulfur cluster assembly"/>
    <property type="evidence" value="ECO:0007669"/>
    <property type="project" value="InterPro"/>
</dbReference>
<dbReference type="RefSeq" id="WP_003626807.1">
    <property type="nucleotide sequence ID" value="NZ_AP023028.1"/>
</dbReference>
<dbReference type="GO" id="GO:0051536">
    <property type="term" value="F:iron-sulfur cluster binding"/>
    <property type="evidence" value="ECO:0007669"/>
    <property type="project" value="InterPro"/>
</dbReference>
<dbReference type="EMBL" id="CP017982">
    <property type="protein sequence ID" value="AYE62138.1"/>
    <property type="molecule type" value="Genomic_DNA"/>
</dbReference>
<accession>A0A0D5MJU3</accession>